<evidence type="ECO:0000256" key="6">
    <source>
        <dbReference type="ARBA" id="ARBA00023136"/>
    </source>
</evidence>
<dbReference type="InterPro" id="IPR003439">
    <property type="entry name" value="ABC_transporter-like_ATP-bd"/>
</dbReference>
<comment type="subcellular location">
    <subcellularLocation>
        <location evidence="1">Cell membrane</location>
        <topology evidence="1">Multi-pass membrane protein</topology>
    </subcellularLocation>
</comment>
<keyword evidence="2 7" id="KW-0812">Transmembrane</keyword>
<gene>
    <name evidence="10" type="ORF">E0485_10235</name>
</gene>
<keyword evidence="11" id="KW-1185">Reference proteome</keyword>
<proteinExistence type="predicted"/>
<evidence type="ECO:0000256" key="3">
    <source>
        <dbReference type="ARBA" id="ARBA00022741"/>
    </source>
</evidence>
<dbReference type="GO" id="GO:0005524">
    <property type="term" value="F:ATP binding"/>
    <property type="evidence" value="ECO:0007669"/>
    <property type="project" value="UniProtKB-KW"/>
</dbReference>
<evidence type="ECO:0000259" key="8">
    <source>
        <dbReference type="PROSITE" id="PS50893"/>
    </source>
</evidence>
<evidence type="ECO:0000313" key="10">
    <source>
        <dbReference type="EMBL" id="TCZ77843.1"/>
    </source>
</evidence>
<dbReference type="InterPro" id="IPR039421">
    <property type="entry name" value="Type_1_exporter"/>
</dbReference>
<dbReference type="PANTHER" id="PTHR43394:SF1">
    <property type="entry name" value="ATP-BINDING CASSETTE SUB-FAMILY B MEMBER 10, MITOCHONDRIAL"/>
    <property type="match status" value="1"/>
</dbReference>
<feature type="transmembrane region" description="Helical" evidence="7">
    <location>
        <begin position="148"/>
        <end position="169"/>
    </location>
</feature>
<keyword evidence="5 7" id="KW-1133">Transmembrane helix</keyword>
<dbReference type="GO" id="GO:0005886">
    <property type="term" value="C:plasma membrane"/>
    <property type="evidence" value="ECO:0007669"/>
    <property type="project" value="UniProtKB-SubCell"/>
</dbReference>
<dbReference type="EMBL" id="SKFG01000008">
    <property type="protein sequence ID" value="TCZ77843.1"/>
    <property type="molecule type" value="Genomic_DNA"/>
</dbReference>
<dbReference type="Gene3D" id="1.20.1560.10">
    <property type="entry name" value="ABC transporter type 1, transmembrane domain"/>
    <property type="match status" value="1"/>
</dbReference>
<comment type="caution">
    <text evidence="10">The sequence shown here is derived from an EMBL/GenBank/DDBJ whole genome shotgun (WGS) entry which is preliminary data.</text>
</comment>
<dbReference type="InterPro" id="IPR027417">
    <property type="entry name" value="P-loop_NTPase"/>
</dbReference>
<dbReference type="Proteomes" id="UP000295418">
    <property type="component" value="Unassembled WGS sequence"/>
</dbReference>
<feature type="domain" description="ABC transporter" evidence="8">
    <location>
        <begin position="358"/>
        <end position="598"/>
    </location>
</feature>
<evidence type="ECO:0000256" key="1">
    <source>
        <dbReference type="ARBA" id="ARBA00004651"/>
    </source>
</evidence>
<dbReference type="PANTHER" id="PTHR43394">
    <property type="entry name" value="ATP-DEPENDENT PERMEASE MDL1, MITOCHONDRIAL"/>
    <property type="match status" value="1"/>
</dbReference>
<feature type="transmembrane region" description="Helical" evidence="7">
    <location>
        <begin position="175"/>
        <end position="194"/>
    </location>
</feature>
<keyword evidence="3" id="KW-0547">Nucleotide-binding</keyword>
<evidence type="ECO:0000256" key="4">
    <source>
        <dbReference type="ARBA" id="ARBA00022840"/>
    </source>
</evidence>
<dbReference type="PROSITE" id="PS50929">
    <property type="entry name" value="ABC_TM1F"/>
    <property type="match status" value="1"/>
</dbReference>
<dbReference type="Gene3D" id="3.40.50.300">
    <property type="entry name" value="P-loop containing nucleotide triphosphate hydrolases"/>
    <property type="match status" value="1"/>
</dbReference>
<dbReference type="AlphaFoldDB" id="A0A4R4EF32"/>
<dbReference type="RefSeq" id="WP_132417926.1">
    <property type="nucleotide sequence ID" value="NZ_SKFG01000008.1"/>
</dbReference>
<dbReference type="SMART" id="SM00382">
    <property type="entry name" value="AAA"/>
    <property type="match status" value="1"/>
</dbReference>
<dbReference type="PROSITE" id="PS50893">
    <property type="entry name" value="ABC_TRANSPORTER_2"/>
    <property type="match status" value="1"/>
</dbReference>
<evidence type="ECO:0000259" key="9">
    <source>
        <dbReference type="PROSITE" id="PS50929"/>
    </source>
</evidence>
<dbReference type="InterPro" id="IPR036640">
    <property type="entry name" value="ABC1_TM_sf"/>
</dbReference>
<protein>
    <submittedName>
        <fullName evidence="10">ABC transporter ATP-binding protein</fullName>
    </submittedName>
</protein>
<dbReference type="InterPro" id="IPR003593">
    <property type="entry name" value="AAA+_ATPase"/>
</dbReference>
<dbReference type="GO" id="GO:0016887">
    <property type="term" value="F:ATP hydrolysis activity"/>
    <property type="evidence" value="ECO:0007669"/>
    <property type="project" value="InterPro"/>
</dbReference>
<sequence length="623" mass="70195">MANRKKAGLTDKLLAAKWGIRLAWKIDRKMFLLWTVLSMGLAVLPAIALAYNRDIIANLSGFISTGAGSFSALVPDIVMLGIILMVSGLSTRLNDDFLYMTMFDSYYLGLEEEMMDSAQRIDLSELVKKEVKDEYFAAISRCGSLTDLMSSGCSLLARMASIISLMIVALITSKIIFIMTVFYILVVIYLNSAFSNKARVAWQEMREMLRKADYFEKLAQNGDPAKETRIFNSSEWVKTKWDEAYDTIEKTQVERSYGIAQITFFSKVGFYVFMVLMMVYALFQVAGGTMTPDVLLMIFLLCTSIAEAVATIPKSYQHLDYGLYGLDIQRRFFENTQAVDPKEESRKADTPLDSEVCFEVRNLSFAYKADRPVLNDLNFQIKRGETVALVGSNGCGKTTLIKILLGLYAPTEGEVKFMGRRYSEYRKDFVMDRIGTFFQDFYLFHLTLGENVGMGNVKEIGNEPMIMSAIERGGAAKVLQKLKQGLNHRLGKQVHKDGAMLSGGEGQRVAVSRTHMSDKEVMIFDEPASMLDPIAEMEQFFHIKQKLGGRTSILVSHRIGFARLADRILVLDGGRIVEDGAHEELMAKGGVYANFFQEQAQWYDLSEDRKDERGVRDEEPARA</sequence>
<keyword evidence="4 10" id="KW-0067">ATP-binding</keyword>
<dbReference type="SUPFAM" id="SSF90123">
    <property type="entry name" value="ABC transporter transmembrane region"/>
    <property type="match status" value="1"/>
</dbReference>
<dbReference type="Pfam" id="PF00005">
    <property type="entry name" value="ABC_tran"/>
    <property type="match status" value="1"/>
</dbReference>
<evidence type="ECO:0000256" key="5">
    <source>
        <dbReference type="ARBA" id="ARBA00022989"/>
    </source>
</evidence>
<reference evidence="10 11" key="1">
    <citation type="submission" date="2019-03" db="EMBL/GenBank/DDBJ databases">
        <authorList>
            <person name="Kim M.K.M."/>
        </authorList>
    </citation>
    <scope>NUCLEOTIDE SEQUENCE [LARGE SCALE GENOMIC DNA]</scope>
    <source>
        <strain evidence="10 11">18JY21-1</strain>
    </source>
</reference>
<evidence type="ECO:0000256" key="7">
    <source>
        <dbReference type="SAM" id="Phobius"/>
    </source>
</evidence>
<dbReference type="InterPro" id="IPR011527">
    <property type="entry name" value="ABC1_TM_dom"/>
</dbReference>
<keyword evidence="6 7" id="KW-0472">Membrane</keyword>
<evidence type="ECO:0000256" key="2">
    <source>
        <dbReference type="ARBA" id="ARBA00022692"/>
    </source>
</evidence>
<accession>A0A4R4EF32</accession>
<organism evidence="10 11">
    <name type="scientific">Paenibacillus albiflavus</name>
    <dbReference type="NCBI Taxonomy" id="2545760"/>
    <lineage>
        <taxon>Bacteria</taxon>
        <taxon>Bacillati</taxon>
        <taxon>Bacillota</taxon>
        <taxon>Bacilli</taxon>
        <taxon>Bacillales</taxon>
        <taxon>Paenibacillaceae</taxon>
        <taxon>Paenibacillus</taxon>
    </lineage>
</organism>
<dbReference type="SUPFAM" id="SSF52540">
    <property type="entry name" value="P-loop containing nucleoside triphosphate hydrolases"/>
    <property type="match status" value="1"/>
</dbReference>
<feature type="transmembrane region" description="Helical" evidence="7">
    <location>
        <begin position="264"/>
        <end position="283"/>
    </location>
</feature>
<feature type="transmembrane region" description="Helical" evidence="7">
    <location>
        <begin position="31"/>
        <end position="51"/>
    </location>
</feature>
<feature type="transmembrane region" description="Helical" evidence="7">
    <location>
        <begin position="63"/>
        <end position="86"/>
    </location>
</feature>
<name>A0A4R4EF32_9BACL</name>
<dbReference type="OrthoDB" id="9806127at2"/>
<dbReference type="GO" id="GO:0015421">
    <property type="term" value="F:ABC-type oligopeptide transporter activity"/>
    <property type="evidence" value="ECO:0007669"/>
    <property type="project" value="TreeGrafter"/>
</dbReference>
<feature type="domain" description="ABC transmembrane type-1" evidence="9">
    <location>
        <begin position="155"/>
        <end position="319"/>
    </location>
</feature>
<evidence type="ECO:0000313" key="11">
    <source>
        <dbReference type="Proteomes" id="UP000295418"/>
    </source>
</evidence>